<dbReference type="InterPro" id="IPR023393">
    <property type="entry name" value="START-like_dom_sf"/>
</dbReference>
<comment type="similarity">
    <text evidence="1">Belongs to the COQ10 family.</text>
</comment>
<evidence type="ECO:0000313" key="5">
    <source>
        <dbReference type="EMBL" id="KAK2586770.1"/>
    </source>
</evidence>
<dbReference type="PANTHER" id="PTHR12901:SF10">
    <property type="entry name" value="COENZYME Q-BINDING PROTEIN COQ10, MITOCHONDRIAL"/>
    <property type="match status" value="1"/>
</dbReference>
<comment type="caution">
    <text evidence="5">The sequence shown here is derived from an EMBL/GenBank/DDBJ whole genome shotgun (WGS) entry which is preliminary data.</text>
</comment>
<dbReference type="InterPro" id="IPR044996">
    <property type="entry name" value="COQ10-like"/>
</dbReference>
<evidence type="ECO:0000259" key="4">
    <source>
        <dbReference type="Pfam" id="PF03364"/>
    </source>
</evidence>
<dbReference type="Gene3D" id="3.30.530.20">
    <property type="match status" value="1"/>
</dbReference>
<gene>
    <name evidence="5" type="ORF">KPH14_011797</name>
</gene>
<dbReference type="PANTHER" id="PTHR12901">
    <property type="entry name" value="SPERM PROTEIN HOMOLOG"/>
    <property type="match status" value="1"/>
</dbReference>
<protein>
    <recommendedName>
        <fullName evidence="4">Coenzyme Q-binding protein COQ10 START domain-containing protein</fullName>
    </recommendedName>
</protein>
<organism evidence="5 6">
    <name type="scientific">Odynerus spinipes</name>
    <dbReference type="NCBI Taxonomy" id="1348599"/>
    <lineage>
        <taxon>Eukaryota</taxon>
        <taxon>Metazoa</taxon>
        <taxon>Ecdysozoa</taxon>
        <taxon>Arthropoda</taxon>
        <taxon>Hexapoda</taxon>
        <taxon>Insecta</taxon>
        <taxon>Pterygota</taxon>
        <taxon>Neoptera</taxon>
        <taxon>Endopterygota</taxon>
        <taxon>Hymenoptera</taxon>
        <taxon>Apocrita</taxon>
        <taxon>Aculeata</taxon>
        <taxon>Vespoidea</taxon>
        <taxon>Vespidae</taxon>
        <taxon>Eumeninae</taxon>
        <taxon>Odynerus</taxon>
    </lineage>
</organism>
<evidence type="ECO:0000256" key="3">
    <source>
        <dbReference type="ARBA" id="ARBA00024947"/>
    </source>
</evidence>
<dbReference type="GO" id="GO:0005739">
    <property type="term" value="C:mitochondrion"/>
    <property type="evidence" value="ECO:0007669"/>
    <property type="project" value="TreeGrafter"/>
</dbReference>
<feature type="domain" description="Coenzyme Q-binding protein COQ10 START" evidence="4">
    <location>
        <begin position="52"/>
        <end position="178"/>
    </location>
</feature>
<dbReference type="SUPFAM" id="SSF55961">
    <property type="entry name" value="Bet v1-like"/>
    <property type="match status" value="1"/>
</dbReference>
<dbReference type="GO" id="GO:0048039">
    <property type="term" value="F:ubiquinone binding"/>
    <property type="evidence" value="ECO:0007669"/>
    <property type="project" value="InterPro"/>
</dbReference>
<comment type="function">
    <text evidence="3">Required for the function of coenzyme Q in the respiratory chain. May serve as a chaperone or may be involved in the transport of Q6 from its site of synthesis to the catalytic sites of the respiratory complexes.</text>
</comment>
<proteinExistence type="inferred from homology"/>
<name>A0AAD9RVM7_9HYME</name>
<reference evidence="5" key="2">
    <citation type="journal article" date="2023" name="Commun. Biol.">
        <title>Intrasexual cuticular hydrocarbon dimorphism in a wasp sheds light on hydrocarbon biosynthesis genes in Hymenoptera.</title>
        <authorList>
            <person name="Moris V.C."/>
            <person name="Podsiadlowski L."/>
            <person name="Martin S."/>
            <person name="Oeyen J.P."/>
            <person name="Donath A."/>
            <person name="Petersen M."/>
            <person name="Wilbrandt J."/>
            <person name="Misof B."/>
            <person name="Liedtke D."/>
            <person name="Thamm M."/>
            <person name="Scheiner R."/>
            <person name="Schmitt T."/>
            <person name="Niehuis O."/>
        </authorList>
    </citation>
    <scope>NUCLEOTIDE SEQUENCE</scope>
    <source>
        <strain evidence="5">GBR_01_08_01A</strain>
    </source>
</reference>
<dbReference type="EMBL" id="JAIFRP010000011">
    <property type="protein sequence ID" value="KAK2586770.1"/>
    <property type="molecule type" value="Genomic_DNA"/>
</dbReference>
<dbReference type="GO" id="GO:0045333">
    <property type="term" value="P:cellular respiration"/>
    <property type="evidence" value="ECO:0007669"/>
    <property type="project" value="InterPro"/>
</dbReference>
<dbReference type="AlphaFoldDB" id="A0AAD9RVM7"/>
<keyword evidence="6" id="KW-1185">Reference proteome</keyword>
<sequence length="198" mass="23111">MYRHTLAIEQRILQCKNHCIKFHAKNMTQQSGKMKEYEGRKLVGFQLLEASFSMEQIYTVVADVGNYKKFVPFCKKSDIIYRKENFLKANLVIGFPPLTENYTSEVSMIPSRLVKADCSDGTLFDHLKTLWIFSPGLKNNTNTCVIDFSLSFEFKSIIHSHMSNLFFNEIVRQMENAFLQEARKRYGKPCLKTVRLER</sequence>
<comment type="subunit">
    <text evidence="2">Interacts with coenzyme Q.</text>
</comment>
<accession>A0AAD9RVM7</accession>
<dbReference type="Pfam" id="PF03364">
    <property type="entry name" value="Polyketide_cyc"/>
    <property type="match status" value="1"/>
</dbReference>
<evidence type="ECO:0000256" key="2">
    <source>
        <dbReference type="ARBA" id="ARBA00011814"/>
    </source>
</evidence>
<evidence type="ECO:0000256" key="1">
    <source>
        <dbReference type="ARBA" id="ARBA00006885"/>
    </source>
</evidence>
<dbReference type="Proteomes" id="UP001258017">
    <property type="component" value="Unassembled WGS sequence"/>
</dbReference>
<dbReference type="InterPro" id="IPR005031">
    <property type="entry name" value="COQ10_START"/>
</dbReference>
<reference evidence="5" key="1">
    <citation type="submission" date="2021-08" db="EMBL/GenBank/DDBJ databases">
        <authorList>
            <person name="Misof B."/>
            <person name="Oliver O."/>
            <person name="Podsiadlowski L."/>
            <person name="Donath A."/>
            <person name="Peters R."/>
            <person name="Mayer C."/>
            <person name="Rust J."/>
            <person name="Gunkel S."/>
            <person name="Lesny P."/>
            <person name="Martin S."/>
            <person name="Oeyen J.P."/>
            <person name="Petersen M."/>
            <person name="Panagiotis P."/>
            <person name="Wilbrandt J."/>
            <person name="Tanja T."/>
        </authorList>
    </citation>
    <scope>NUCLEOTIDE SEQUENCE</scope>
    <source>
        <strain evidence="5">GBR_01_08_01A</strain>
        <tissue evidence="5">Thorax + abdomen</tissue>
    </source>
</reference>
<dbReference type="CDD" id="cd07813">
    <property type="entry name" value="COQ10p_like"/>
    <property type="match status" value="1"/>
</dbReference>
<evidence type="ECO:0000313" key="6">
    <source>
        <dbReference type="Proteomes" id="UP001258017"/>
    </source>
</evidence>